<keyword evidence="3" id="KW-1185">Reference proteome</keyword>
<gene>
    <name evidence="2" type="ORF">RJ639_045618</name>
</gene>
<feature type="domain" description="Transposase (putative) gypsy type" evidence="1">
    <location>
        <begin position="185"/>
        <end position="232"/>
    </location>
</feature>
<dbReference type="EMBL" id="JAVXUP010000695">
    <property type="protein sequence ID" value="KAK3022753.1"/>
    <property type="molecule type" value="Genomic_DNA"/>
</dbReference>
<dbReference type="AlphaFoldDB" id="A0AA89B1J1"/>
<evidence type="ECO:0000313" key="2">
    <source>
        <dbReference type="EMBL" id="KAK3022753.1"/>
    </source>
</evidence>
<organism evidence="2 3">
    <name type="scientific">Escallonia herrerae</name>
    <dbReference type="NCBI Taxonomy" id="1293975"/>
    <lineage>
        <taxon>Eukaryota</taxon>
        <taxon>Viridiplantae</taxon>
        <taxon>Streptophyta</taxon>
        <taxon>Embryophyta</taxon>
        <taxon>Tracheophyta</taxon>
        <taxon>Spermatophyta</taxon>
        <taxon>Magnoliopsida</taxon>
        <taxon>eudicotyledons</taxon>
        <taxon>Gunneridae</taxon>
        <taxon>Pentapetalae</taxon>
        <taxon>asterids</taxon>
        <taxon>campanulids</taxon>
        <taxon>Escalloniales</taxon>
        <taxon>Escalloniaceae</taxon>
        <taxon>Escallonia</taxon>
    </lineage>
</organism>
<comment type="caution">
    <text evidence="2">The sequence shown here is derived from an EMBL/GenBank/DDBJ whole genome shotgun (WGS) entry which is preliminary data.</text>
</comment>
<protein>
    <recommendedName>
        <fullName evidence="1">Transposase (putative) gypsy type domain-containing protein</fullName>
    </recommendedName>
</protein>
<proteinExistence type="predicted"/>
<dbReference type="InterPro" id="IPR007321">
    <property type="entry name" value="Transposase_28"/>
</dbReference>
<dbReference type="Proteomes" id="UP001188597">
    <property type="component" value="Unassembled WGS sequence"/>
</dbReference>
<sequence>MVASAFSGRLSRWGKGSVIKLMRDEEAEATFGRRSMFLGVETKEILWPFWAMSLENSKNGIMCPKANHGNMTTCSLPSSAMDLNKELQNSECVFEPNDWCVRVEPTYDVPVVPFQESKGVPAMEVLTENAQSPKPFDAHTLRSKLSSYDLKLLRERCEIPPSIKLWLPDEGESTNMTTIDDISVYWDMFINGFRVPLHPFFIKVLNAYSLAPGQFSPHAWRFISFFIYQCYKLG</sequence>
<evidence type="ECO:0000313" key="3">
    <source>
        <dbReference type="Proteomes" id="UP001188597"/>
    </source>
</evidence>
<dbReference type="Pfam" id="PF04195">
    <property type="entry name" value="Transposase_28"/>
    <property type="match status" value="1"/>
</dbReference>
<evidence type="ECO:0000259" key="1">
    <source>
        <dbReference type="Pfam" id="PF04195"/>
    </source>
</evidence>
<name>A0AA89B1J1_9ASTE</name>
<reference evidence="2" key="1">
    <citation type="submission" date="2022-12" db="EMBL/GenBank/DDBJ databases">
        <title>Draft genome assemblies for two species of Escallonia (Escalloniales).</title>
        <authorList>
            <person name="Chanderbali A."/>
            <person name="Dervinis C."/>
            <person name="Anghel I."/>
            <person name="Soltis D."/>
            <person name="Soltis P."/>
            <person name="Zapata F."/>
        </authorList>
    </citation>
    <scope>NUCLEOTIDE SEQUENCE</scope>
    <source>
        <strain evidence="2">UCBG64.0493</strain>
        <tissue evidence="2">Leaf</tissue>
    </source>
</reference>
<accession>A0AA89B1J1</accession>